<dbReference type="EMBL" id="QFVR01000002">
    <property type="protein sequence ID" value="PWI26673.1"/>
    <property type="molecule type" value="Genomic_DNA"/>
</dbReference>
<dbReference type="OrthoDB" id="1796720at2"/>
<evidence type="ECO:0000313" key="3">
    <source>
        <dbReference type="Proteomes" id="UP000245938"/>
    </source>
</evidence>
<name>A0A2U3AQ58_9BACL</name>
<protein>
    <submittedName>
        <fullName evidence="2">Transcriptional regulator</fullName>
    </submittedName>
</protein>
<dbReference type="GO" id="GO:0003677">
    <property type="term" value="F:DNA binding"/>
    <property type="evidence" value="ECO:0007669"/>
    <property type="project" value="InterPro"/>
</dbReference>
<accession>A0A2U3AQ58</accession>
<keyword evidence="3" id="KW-1185">Reference proteome</keyword>
<dbReference type="Gene3D" id="1.10.260.40">
    <property type="entry name" value="lambda repressor-like DNA-binding domains"/>
    <property type="match status" value="1"/>
</dbReference>
<dbReference type="CDD" id="cd00093">
    <property type="entry name" value="HTH_XRE"/>
    <property type="match status" value="1"/>
</dbReference>
<dbReference type="InterPro" id="IPR001387">
    <property type="entry name" value="Cro/C1-type_HTH"/>
</dbReference>
<comment type="caution">
    <text evidence="2">The sequence shown here is derived from an EMBL/GenBank/DDBJ whole genome shotgun (WGS) entry which is preliminary data.</text>
</comment>
<dbReference type="Proteomes" id="UP000245938">
    <property type="component" value="Unassembled WGS sequence"/>
</dbReference>
<dbReference type="SUPFAM" id="SSF47413">
    <property type="entry name" value="lambda repressor-like DNA-binding domains"/>
    <property type="match status" value="1"/>
</dbReference>
<gene>
    <name evidence="2" type="ORF">DEX24_02630</name>
</gene>
<proteinExistence type="predicted"/>
<sequence>MDRTDITAIISQKLKLVRTEYNYTQEQMAEVIGVSKKTVVQIEKQRIDCGWTVAVTICALFPASSILQNAMGGNPMDLIYLVSNDGVYYKNNTLVNDVLWWRTESANDDWILQQNVIHSYYRLVDSNGYIKSMMHSKEQAMKEFTK</sequence>
<evidence type="ECO:0000259" key="1">
    <source>
        <dbReference type="PROSITE" id="PS50943"/>
    </source>
</evidence>
<dbReference type="SMART" id="SM00530">
    <property type="entry name" value="HTH_XRE"/>
    <property type="match status" value="1"/>
</dbReference>
<dbReference type="RefSeq" id="WP_109304844.1">
    <property type="nucleotide sequence ID" value="NZ_BJUF01000002.1"/>
</dbReference>
<dbReference type="PROSITE" id="PS50943">
    <property type="entry name" value="HTH_CROC1"/>
    <property type="match status" value="1"/>
</dbReference>
<dbReference type="AlphaFoldDB" id="A0A2U3AQ58"/>
<evidence type="ECO:0000313" key="2">
    <source>
        <dbReference type="EMBL" id="PWI26673.1"/>
    </source>
</evidence>
<organism evidence="2 3">
    <name type="scientific">Kurthia sibirica</name>
    <dbReference type="NCBI Taxonomy" id="202750"/>
    <lineage>
        <taxon>Bacteria</taxon>
        <taxon>Bacillati</taxon>
        <taxon>Bacillota</taxon>
        <taxon>Bacilli</taxon>
        <taxon>Bacillales</taxon>
        <taxon>Caryophanaceae</taxon>
        <taxon>Kurthia</taxon>
    </lineage>
</organism>
<dbReference type="Pfam" id="PF01381">
    <property type="entry name" value="HTH_3"/>
    <property type="match status" value="1"/>
</dbReference>
<reference evidence="2 3" key="1">
    <citation type="submission" date="2018-05" db="EMBL/GenBank/DDBJ databases">
        <title>Kurthia sibirica genome sequence.</title>
        <authorList>
            <person name="Maclea K.S."/>
            <person name="Goen A.E."/>
        </authorList>
    </citation>
    <scope>NUCLEOTIDE SEQUENCE [LARGE SCALE GENOMIC DNA]</scope>
    <source>
        <strain evidence="2 3">ATCC 49154</strain>
    </source>
</reference>
<feature type="domain" description="HTH cro/C1-type" evidence="1">
    <location>
        <begin position="14"/>
        <end position="44"/>
    </location>
</feature>
<dbReference type="InterPro" id="IPR010982">
    <property type="entry name" value="Lambda_DNA-bd_dom_sf"/>
</dbReference>